<dbReference type="Proteomes" id="UP000663873">
    <property type="component" value="Unassembled WGS sequence"/>
</dbReference>
<gene>
    <name evidence="2" type="ORF">HFQ381_LOCUS8090</name>
    <name evidence="4" type="ORF">QYT958_LOCUS1703</name>
    <name evidence="3" type="ORF">TSG867_LOCUS10970</name>
    <name evidence="1" type="ORF">UJA718_LOCUS3906</name>
</gene>
<dbReference type="Proteomes" id="UP000663862">
    <property type="component" value="Unassembled WGS sequence"/>
</dbReference>
<sequence length="120" mass="13835">MTLDMMDSEETLSNELKYSIWNHMYEIHSGSFERLVEKYSTVVKFIPREQKINKAFELVGTSYGKINQILSKLFTSIINEQEAIHQIVLENKKIENMLIEVLMCSSTTTQQHTTSSLGSL</sequence>
<evidence type="ECO:0000313" key="5">
    <source>
        <dbReference type="Proteomes" id="UP000663862"/>
    </source>
</evidence>
<keyword evidence="6" id="KW-1185">Reference proteome</keyword>
<organism evidence="3 5">
    <name type="scientific">Rotaria socialis</name>
    <dbReference type="NCBI Taxonomy" id="392032"/>
    <lineage>
        <taxon>Eukaryota</taxon>
        <taxon>Metazoa</taxon>
        <taxon>Spiralia</taxon>
        <taxon>Gnathifera</taxon>
        <taxon>Rotifera</taxon>
        <taxon>Eurotatoria</taxon>
        <taxon>Bdelloidea</taxon>
        <taxon>Philodinida</taxon>
        <taxon>Philodinidae</taxon>
        <taxon>Rotaria</taxon>
    </lineage>
</organism>
<proteinExistence type="predicted"/>
<evidence type="ECO:0000313" key="2">
    <source>
        <dbReference type="EMBL" id="CAF4211719.1"/>
    </source>
</evidence>
<dbReference type="EMBL" id="CAJOBP010000302">
    <property type="protein sequence ID" value="CAF4158408.1"/>
    <property type="molecule type" value="Genomic_DNA"/>
</dbReference>
<dbReference type="AlphaFoldDB" id="A0A820MDI0"/>
<evidence type="ECO:0000313" key="4">
    <source>
        <dbReference type="EMBL" id="CAF4464489.1"/>
    </source>
</evidence>
<name>A0A820MDI0_9BILA</name>
<dbReference type="Proteomes" id="UP000663848">
    <property type="component" value="Unassembled WGS sequence"/>
</dbReference>
<accession>A0A820MDI0</accession>
<evidence type="ECO:0000313" key="6">
    <source>
        <dbReference type="Proteomes" id="UP000663873"/>
    </source>
</evidence>
<protein>
    <submittedName>
        <fullName evidence="3">Uncharacterized protein</fullName>
    </submittedName>
</protein>
<dbReference type="EMBL" id="CAJOBO010000399">
    <property type="protein sequence ID" value="CAF4211719.1"/>
    <property type="molecule type" value="Genomic_DNA"/>
</dbReference>
<evidence type="ECO:0000313" key="3">
    <source>
        <dbReference type="EMBL" id="CAF4372217.1"/>
    </source>
</evidence>
<dbReference type="EMBL" id="CAJOBQ010000517">
    <property type="protein sequence ID" value="CAF4372217.1"/>
    <property type="molecule type" value="Genomic_DNA"/>
</dbReference>
<evidence type="ECO:0000313" key="1">
    <source>
        <dbReference type="EMBL" id="CAF4158408.1"/>
    </source>
</evidence>
<reference evidence="3" key="1">
    <citation type="submission" date="2021-02" db="EMBL/GenBank/DDBJ databases">
        <authorList>
            <person name="Nowell W R."/>
        </authorList>
    </citation>
    <scope>NUCLEOTIDE SEQUENCE</scope>
</reference>
<dbReference type="Proteomes" id="UP000663851">
    <property type="component" value="Unassembled WGS sequence"/>
</dbReference>
<comment type="caution">
    <text evidence="3">The sequence shown here is derived from an EMBL/GenBank/DDBJ whole genome shotgun (WGS) entry which is preliminary data.</text>
</comment>
<dbReference type="EMBL" id="CAJOBR010000100">
    <property type="protein sequence ID" value="CAF4464489.1"/>
    <property type="molecule type" value="Genomic_DNA"/>
</dbReference>